<dbReference type="Proteomes" id="UP001595733">
    <property type="component" value="Unassembled WGS sequence"/>
</dbReference>
<organism evidence="8 9">
    <name type="scientific">Chryseomicrobium palamuruense</name>
    <dbReference type="NCBI Taxonomy" id="682973"/>
    <lineage>
        <taxon>Bacteria</taxon>
        <taxon>Bacillati</taxon>
        <taxon>Bacillota</taxon>
        <taxon>Bacilli</taxon>
        <taxon>Bacillales</taxon>
        <taxon>Caryophanaceae</taxon>
        <taxon>Chryseomicrobium</taxon>
    </lineage>
</organism>
<evidence type="ECO:0000256" key="6">
    <source>
        <dbReference type="ARBA" id="ARBA00023316"/>
    </source>
</evidence>
<dbReference type="Gene3D" id="3.30.1490.480">
    <property type="entry name" value="Endolytic murein transglycosylase"/>
    <property type="match status" value="1"/>
</dbReference>
<dbReference type="EC" id="4.2.2.29" evidence="7"/>
<reference evidence="9" key="1">
    <citation type="journal article" date="2019" name="Int. J. Syst. Evol. Microbiol.">
        <title>The Global Catalogue of Microorganisms (GCM) 10K type strain sequencing project: providing services to taxonomists for standard genome sequencing and annotation.</title>
        <authorList>
            <consortium name="The Broad Institute Genomics Platform"/>
            <consortium name="The Broad Institute Genome Sequencing Center for Infectious Disease"/>
            <person name="Wu L."/>
            <person name="Ma J."/>
        </authorList>
    </citation>
    <scope>NUCLEOTIDE SEQUENCE [LARGE SCALE GENOMIC DNA]</scope>
    <source>
        <strain evidence="9">CCUG 50353</strain>
    </source>
</reference>
<evidence type="ECO:0000313" key="9">
    <source>
        <dbReference type="Proteomes" id="UP001595733"/>
    </source>
</evidence>
<evidence type="ECO:0000256" key="3">
    <source>
        <dbReference type="ARBA" id="ARBA00022989"/>
    </source>
</evidence>
<dbReference type="HAMAP" id="MF_02065">
    <property type="entry name" value="MltG"/>
    <property type="match status" value="1"/>
</dbReference>
<dbReference type="Pfam" id="PF02618">
    <property type="entry name" value="YceG"/>
    <property type="match status" value="1"/>
</dbReference>
<protein>
    <recommendedName>
        <fullName evidence="7">Endolytic murein transglycosylase</fullName>
        <ecNumber evidence="7">4.2.2.29</ecNumber>
    </recommendedName>
    <alternativeName>
        <fullName evidence="7">Peptidoglycan lytic transglycosylase</fullName>
    </alternativeName>
    <alternativeName>
        <fullName evidence="7">Peptidoglycan polymerization terminase</fullName>
    </alternativeName>
</protein>
<evidence type="ECO:0000256" key="2">
    <source>
        <dbReference type="ARBA" id="ARBA00022692"/>
    </source>
</evidence>
<keyword evidence="4 7" id="KW-0472">Membrane</keyword>
<evidence type="ECO:0000313" key="8">
    <source>
        <dbReference type="EMBL" id="MFC4356062.1"/>
    </source>
</evidence>
<evidence type="ECO:0000256" key="1">
    <source>
        <dbReference type="ARBA" id="ARBA00022475"/>
    </source>
</evidence>
<dbReference type="EMBL" id="JBHSEF010000026">
    <property type="protein sequence ID" value="MFC4356062.1"/>
    <property type="molecule type" value="Genomic_DNA"/>
</dbReference>
<keyword evidence="2 7" id="KW-0812">Transmembrane</keyword>
<keyword evidence="3 7" id="KW-1133">Transmembrane helix</keyword>
<dbReference type="NCBIfam" id="TIGR00247">
    <property type="entry name" value="endolytic transglycosylase MltG"/>
    <property type="match status" value="1"/>
</dbReference>
<sequence length="372" mass="42213">MDKETKKQVMFERMKEKKKEVKIVRRIVFALVVIVLLVVGIGGYSAYNYVTSALQPYDDTNDDPIAVSIPIGSGLDSIAQTLEDNNVIRDARIFKYYVKFNNESDFQAGEYTLTQSMTLDELVESLKTGRIYREPVFTVNVPEGLTLEQIADVIEARTSHSAEDFLNLVTSDEFVQQAMTDFPNLLTSEIQGENVRYALEGYLYPATYPFYEENPSLQSIIYTMLQGTLDNVQPFRALLDEQEKSVHWLLTFASLLEEEATAKTDRKTIASVFYNRMDAGMPLQTDPTVLYALGEHKDRVLYSDLEVDNPYNTYKNQGLPPGPIAGSGRTSIEAVMDPSTSSYFYFLADKEGTNHFAETYDEHLANIQQYLR</sequence>
<keyword evidence="1 7" id="KW-1003">Cell membrane</keyword>
<name>A0ABV8UXL2_9BACL</name>
<dbReference type="PANTHER" id="PTHR30518">
    <property type="entry name" value="ENDOLYTIC MUREIN TRANSGLYCOSYLASE"/>
    <property type="match status" value="1"/>
</dbReference>
<comment type="similarity">
    <text evidence="7">Belongs to the transglycosylase MltG family.</text>
</comment>
<keyword evidence="6 7" id="KW-0961">Cell wall biogenesis/degradation</keyword>
<dbReference type="Gene3D" id="3.30.160.60">
    <property type="entry name" value="Classic Zinc Finger"/>
    <property type="match status" value="1"/>
</dbReference>
<dbReference type="InterPro" id="IPR003770">
    <property type="entry name" value="MLTG-like"/>
</dbReference>
<comment type="subcellular location">
    <subcellularLocation>
        <location evidence="7">Cell membrane</location>
        <topology evidence="7">Single-pass membrane protein</topology>
    </subcellularLocation>
</comment>
<dbReference type="RefSeq" id="WP_378142618.1">
    <property type="nucleotide sequence ID" value="NZ_JBHSEF010000026.1"/>
</dbReference>
<evidence type="ECO:0000256" key="5">
    <source>
        <dbReference type="ARBA" id="ARBA00023239"/>
    </source>
</evidence>
<dbReference type="PANTHER" id="PTHR30518:SF2">
    <property type="entry name" value="ENDOLYTIC MUREIN TRANSGLYCOSYLASE"/>
    <property type="match status" value="1"/>
</dbReference>
<keyword evidence="5 7" id="KW-0456">Lyase</keyword>
<accession>A0ABV8UXL2</accession>
<comment type="catalytic activity">
    <reaction evidence="7">
        <text>a peptidoglycan chain = a peptidoglycan chain with N-acetyl-1,6-anhydromuramyl-[peptide] at the reducing end + a peptidoglycan chain with N-acetylglucosamine at the non-reducing end.</text>
        <dbReference type="EC" id="4.2.2.29"/>
    </reaction>
</comment>
<proteinExistence type="inferred from homology"/>
<feature type="site" description="Important for catalytic activity" evidence="7">
    <location>
        <position position="259"/>
    </location>
</feature>
<keyword evidence="9" id="KW-1185">Reference proteome</keyword>
<feature type="transmembrane region" description="Helical" evidence="7">
    <location>
        <begin position="23"/>
        <end position="47"/>
    </location>
</feature>
<comment type="caution">
    <text evidence="8">The sequence shown here is derived from an EMBL/GenBank/DDBJ whole genome shotgun (WGS) entry which is preliminary data.</text>
</comment>
<evidence type="ECO:0000256" key="7">
    <source>
        <dbReference type="HAMAP-Rule" id="MF_02065"/>
    </source>
</evidence>
<dbReference type="CDD" id="cd08010">
    <property type="entry name" value="MltG_like"/>
    <property type="match status" value="1"/>
</dbReference>
<evidence type="ECO:0000256" key="4">
    <source>
        <dbReference type="ARBA" id="ARBA00023136"/>
    </source>
</evidence>
<comment type="function">
    <text evidence="7">Functions as a peptidoglycan terminase that cleaves nascent peptidoglycan strands endolytically to terminate their elongation.</text>
</comment>
<gene>
    <name evidence="7 8" type="primary">mltG</name>
    <name evidence="8" type="ORF">ACFO0S_13460</name>
</gene>